<keyword evidence="2" id="KW-0132">Cell division</keyword>
<comment type="caution">
    <text evidence="2">The sequence shown here is derived from an EMBL/GenBank/DDBJ whole genome shotgun (WGS) entry which is preliminary data.</text>
</comment>
<evidence type="ECO:0000313" key="2">
    <source>
        <dbReference type="EMBL" id="MBE1237246.1"/>
    </source>
</evidence>
<name>A0A8J7CWA4_9PROT</name>
<dbReference type="InterPro" id="IPR004513">
    <property type="entry name" value="FtsX"/>
</dbReference>
<evidence type="ECO:0000313" key="3">
    <source>
        <dbReference type="Proteomes" id="UP000631034"/>
    </source>
</evidence>
<feature type="transmembrane region" description="Helical" evidence="1">
    <location>
        <begin position="228"/>
        <end position="248"/>
    </location>
</feature>
<accession>A0A8J7CWA4</accession>
<keyword evidence="1" id="KW-0812">Transmembrane</keyword>
<dbReference type="RefSeq" id="WP_192534261.1">
    <property type="nucleotide sequence ID" value="NZ_JACZHT010000004.1"/>
</dbReference>
<evidence type="ECO:0000256" key="1">
    <source>
        <dbReference type="SAM" id="Phobius"/>
    </source>
</evidence>
<sequence>MRWFRSTLPIPDGGATKSLMTIAGVMVFLAVLCLAGALVVQNMIGRWHTEVTGTLTIQVMPRFGDPAEADALTSADVDNVVREVTKIRGIQSVDVLGEADIRALLEPWLGSSKMVADLPLPRLVSVTLNEGVRLDVPTLQTSLEAIAPGVQVEDHRRFLSGLIVLARALSALAWLLVALVAAVTSITVVNATRSALTNHWPMIELLHAIGAHDHAIARRFEWLGARAALTGGGAGLVLASGAIFLIGGLARNVQSGIIPDLTLGAGDWVALASVPVCAALLAVAATRWTVLRALKRML</sequence>
<dbReference type="PANTHER" id="PTHR47755">
    <property type="entry name" value="CELL DIVISION PROTEIN FTSX"/>
    <property type="match status" value="1"/>
</dbReference>
<gene>
    <name evidence="2" type="ORF">IHV25_06250</name>
</gene>
<dbReference type="PANTHER" id="PTHR47755:SF1">
    <property type="entry name" value="CELL DIVISION PROTEIN FTSX"/>
    <property type="match status" value="1"/>
</dbReference>
<reference evidence="2" key="1">
    <citation type="submission" date="2020-10" db="EMBL/GenBank/DDBJ databases">
        <title>Genome sequence of the unusual species of purple photosynthetic bacteria, Phaeovibrio sulfidiphilus DSM 23193, type strain.</title>
        <authorList>
            <person name="Kyndt J.A."/>
            <person name="Meyer T.E."/>
        </authorList>
    </citation>
    <scope>NUCLEOTIDE SEQUENCE</scope>
    <source>
        <strain evidence="2">DSM 23193</strain>
    </source>
</reference>
<organism evidence="2 3">
    <name type="scientific">Phaeovibrio sulfidiphilus</name>
    <dbReference type="NCBI Taxonomy" id="1220600"/>
    <lineage>
        <taxon>Bacteria</taxon>
        <taxon>Pseudomonadati</taxon>
        <taxon>Pseudomonadota</taxon>
        <taxon>Alphaproteobacteria</taxon>
        <taxon>Rhodospirillales</taxon>
        <taxon>Rhodospirillaceae</taxon>
        <taxon>Phaeovibrio</taxon>
    </lineage>
</organism>
<feature type="transmembrane region" description="Helical" evidence="1">
    <location>
        <begin position="164"/>
        <end position="187"/>
    </location>
</feature>
<dbReference type="AlphaFoldDB" id="A0A8J7CWA4"/>
<keyword evidence="2" id="KW-0131">Cell cycle</keyword>
<protein>
    <submittedName>
        <fullName evidence="2">Cell division protein</fullName>
    </submittedName>
</protein>
<dbReference type="Proteomes" id="UP000631034">
    <property type="component" value="Unassembled WGS sequence"/>
</dbReference>
<dbReference type="GO" id="GO:0032153">
    <property type="term" value="C:cell division site"/>
    <property type="evidence" value="ECO:0007669"/>
    <property type="project" value="TreeGrafter"/>
</dbReference>
<keyword evidence="1" id="KW-1133">Transmembrane helix</keyword>
<dbReference type="GO" id="GO:0051301">
    <property type="term" value="P:cell division"/>
    <property type="evidence" value="ECO:0007669"/>
    <property type="project" value="UniProtKB-KW"/>
</dbReference>
<keyword evidence="1" id="KW-0472">Membrane</keyword>
<keyword evidence="3" id="KW-1185">Reference proteome</keyword>
<feature type="transmembrane region" description="Helical" evidence="1">
    <location>
        <begin position="268"/>
        <end position="290"/>
    </location>
</feature>
<proteinExistence type="predicted"/>
<feature type="transmembrane region" description="Helical" evidence="1">
    <location>
        <begin position="20"/>
        <end position="40"/>
    </location>
</feature>
<dbReference type="EMBL" id="JACZHT010000004">
    <property type="protein sequence ID" value="MBE1237246.1"/>
    <property type="molecule type" value="Genomic_DNA"/>
</dbReference>
<dbReference type="GO" id="GO:0016020">
    <property type="term" value="C:membrane"/>
    <property type="evidence" value="ECO:0007669"/>
    <property type="project" value="InterPro"/>
</dbReference>